<dbReference type="PATRIC" id="fig|558151.6.peg.4672"/>
<dbReference type="EMBL" id="LFND01000009">
    <property type="protein sequence ID" value="KMQ58439.1"/>
    <property type="molecule type" value="Genomic_DNA"/>
</dbReference>
<dbReference type="AlphaFoldDB" id="A0A0J7HXG2"/>
<dbReference type="OrthoDB" id="1273975at2"/>
<accession>A0A0J7HXG2</accession>
<dbReference type="InterPro" id="IPR028974">
    <property type="entry name" value="TSP_type-3_rpt"/>
</dbReference>
<evidence type="ECO:0008006" key="5">
    <source>
        <dbReference type="Google" id="ProtNLM"/>
    </source>
</evidence>
<evidence type="ECO:0000256" key="2">
    <source>
        <dbReference type="SAM" id="SignalP"/>
    </source>
</evidence>
<evidence type="ECO:0000256" key="1">
    <source>
        <dbReference type="ARBA" id="ARBA00022729"/>
    </source>
</evidence>
<evidence type="ECO:0000313" key="4">
    <source>
        <dbReference type="Proteomes" id="UP000036261"/>
    </source>
</evidence>
<feature type="signal peptide" evidence="2">
    <location>
        <begin position="1"/>
        <end position="20"/>
    </location>
</feature>
<organism evidence="3 4">
    <name type="scientific">Chryseobacterium angstadtii</name>
    <dbReference type="NCBI Taxonomy" id="558151"/>
    <lineage>
        <taxon>Bacteria</taxon>
        <taxon>Pseudomonadati</taxon>
        <taxon>Bacteroidota</taxon>
        <taxon>Flavobacteriia</taxon>
        <taxon>Flavobacteriales</taxon>
        <taxon>Weeksellaceae</taxon>
        <taxon>Chryseobacterium group</taxon>
        <taxon>Chryseobacterium</taxon>
    </lineage>
</organism>
<dbReference type="Proteomes" id="UP000036261">
    <property type="component" value="Unassembled WGS sequence"/>
</dbReference>
<dbReference type="SUPFAM" id="SSF103647">
    <property type="entry name" value="TSP type-3 repeat"/>
    <property type="match status" value="1"/>
</dbReference>
<dbReference type="Gene3D" id="4.10.1080.10">
    <property type="entry name" value="TSP type-3 repeat"/>
    <property type="match status" value="1"/>
</dbReference>
<dbReference type="GO" id="GO:0007155">
    <property type="term" value="P:cell adhesion"/>
    <property type="evidence" value="ECO:0007669"/>
    <property type="project" value="InterPro"/>
</dbReference>
<reference evidence="3 4" key="1">
    <citation type="journal article" date="2013" name="Int. J. Syst. Evol. Microbiol.">
        <title>Chryseobacterium angstadtii sp. nov., isolated from a newt tank.</title>
        <authorList>
            <person name="Kirk K.E."/>
            <person name="Hoffman J.A."/>
            <person name="Smith K.A."/>
            <person name="Strahan B.L."/>
            <person name="Failor K.C."/>
            <person name="Krebs J.E."/>
            <person name="Gale A.N."/>
            <person name="Do T.D."/>
            <person name="Sontag T.C."/>
            <person name="Batties A.M."/>
            <person name="Mistiszyn K."/>
            <person name="Newman J.D."/>
        </authorList>
    </citation>
    <scope>NUCLEOTIDE SEQUENCE [LARGE SCALE GENOMIC DNA]</scope>
    <source>
        <strain evidence="3 4">KM</strain>
    </source>
</reference>
<comment type="caution">
    <text evidence="3">The sequence shown here is derived from an EMBL/GenBank/DDBJ whole genome shotgun (WGS) entry which is preliminary data.</text>
</comment>
<feature type="chain" id="PRO_5005287795" description="Thrombospondin" evidence="2">
    <location>
        <begin position="21"/>
        <end position="360"/>
    </location>
</feature>
<sequence>MRIYYTLLFLFSFLMMQAQEAVDQEGLKKCRKELNKKTCLSDEDGDEILFYLDKCPKEKGPVENSGCPWPDEDKDGIMDKDDQCRDVAGPAENNGCPWLDTDGDGILDKDDACPTQPGMAENQGCPLRNRDCGNLYEIEKIRYEKDVEQLSEMNFNSLFDVICEDPDFKAFFLKPKKILFLRKSRNSRGPECGNDAYYNCKHYEKEIGPEIFNKLWSKSNFAKFRKKTGNGIIIPISAPFGGGEFFFGWENDENNFFVTTGDTPFYKGKIIDDGQENSFYYVSPQKPAKELSLTRKDNKFTDLQEFIFGISVAAKYDKDLKLGFLVMLSFSNPKSGYFSQPVKYYQYESGKWTVTKNFND</sequence>
<keyword evidence="4" id="KW-1185">Reference proteome</keyword>
<name>A0A0J7HXG2_9FLAO</name>
<proteinExistence type="predicted"/>
<keyword evidence="1 2" id="KW-0732">Signal</keyword>
<dbReference type="Pfam" id="PF02412">
    <property type="entry name" value="TSP_3"/>
    <property type="match status" value="1"/>
</dbReference>
<gene>
    <name evidence="3" type="ORF">ACM46_22315</name>
</gene>
<protein>
    <recommendedName>
        <fullName evidence="5">Thrombospondin</fullName>
    </recommendedName>
</protein>
<evidence type="ECO:0000313" key="3">
    <source>
        <dbReference type="EMBL" id="KMQ58439.1"/>
    </source>
</evidence>
<dbReference type="InterPro" id="IPR003367">
    <property type="entry name" value="Thrombospondin_3-like_rpt"/>
</dbReference>
<dbReference type="STRING" id="558151.ACM46_22315"/>
<dbReference type="GO" id="GO:0005509">
    <property type="term" value="F:calcium ion binding"/>
    <property type="evidence" value="ECO:0007669"/>
    <property type="project" value="InterPro"/>
</dbReference>